<dbReference type="RefSeq" id="XP_022645516.1">
    <property type="nucleotide sequence ID" value="XM_022789781.1"/>
</dbReference>
<keyword evidence="3" id="KW-0238">DNA-binding</keyword>
<dbReference type="InParanoid" id="A0A7M7J1J2"/>
<dbReference type="EnsemblMetazoa" id="XM_022789781">
    <property type="protein sequence ID" value="XP_022645516"/>
    <property type="gene ID" value="LOC111243751"/>
</dbReference>
<name>A0A7M7J1J2_VARDE</name>
<dbReference type="GO" id="GO:0000978">
    <property type="term" value="F:RNA polymerase II cis-regulatory region sequence-specific DNA binding"/>
    <property type="evidence" value="ECO:0007669"/>
    <property type="project" value="TreeGrafter"/>
</dbReference>
<dbReference type="InterPro" id="IPR004827">
    <property type="entry name" value="bZIP"/>
</dbReference>
<evidence type="ECO:0000256" key="1">
    <source>
        <dbReference type="ARBA" id="ARBA00006882"/>
    </source>
</evidence>
<dbReference type="GO" id="GO:0000981">
    <property type="term" value="F:DNA-binding transcription factor activity, RNA polymerase II-specific"/>
    <property type="evidence" value="ECO:0007669"/>
    <property type="project" value="TreeGrafter"/>
</dbReference>
<evidence type="ECO:0000256" key="3">
    <source>
        <dbReference type="ARBA" id="ARBA00023125"/>
    </source>
</evidence>
<feature type="region of interest" description="Disordered" evidence="6">
    <location>
        <begin position="19"/>
        <end position="45"/>
    </location>
</feature>
<dbReference type="InterPro" id="IPR050946">
    <property type="entry name" value="AP-1_TF_bZIP"/>
</dbReference>
<evidence type="ECO:0000256" key="5">
    <source>
        <dbReference type="SAM" id="Coils"/>
    </source>
</evidence>
<keyword evidence="5" id="KW-0175">Coiled coil</keyword>
<feature type="compositionally biased region" description="Low complexity" evidence="6">
    <location>
        <begin position="32"/>
        <end position="44"/>
    </location>
</feature>
<dbReference type="GO" id="GO:0005667">
    <property type="term" value="C:transcription regulator complex"/>
    <property type="evidence" value="ECO:0007669"/>
    <property type="project" value="TreeGrafter"/>
</dbReference>
<evidence type="ECO:0000256" key="2">
    <source>
        <dbReference type="ARBA" id="ARBA00023015"/>
    </source>
</evidence>
<accession>A0A7M7J1J2</accession>
<dbReference type="InterPro" id="IPR046347">
    <property type="entry name" value="bZIP_sf"/>
</dbReference>
<dbReference type="AlphaFoldDB" id="A0A7M7J1J2"/>
<dbReference type="Pfam" id="PF00170">
    <property type="entry name" value="bZIP_1"/>
    <property type="match status" value="1"/>
</dbReference>
<keyword evidence="2" id="KW-0805">Transcription regulation</keyword>
<dbReference type="GO" id="GO:0051726">
    <property type="term" value="P:regulation of cell cycle"/>
    <property type="evidence" value="ECO:0007669"/>
    <property type="project" value="TreeGrafter"/>
</dbReference>
<feature type="coiled-coil region" evidence="5">
    <location>
        <begin position="207"/>
        <end position="275"/>
    </location>
</feature>
<dbReference type="SUPFAM" id="SSF57959">
    <property type="entry name" value="Leucine zipper domain"/>
    <property type="match status" value="1"/>
</dbReference>
<evidence type="ECO:0000313" key="9">
    <source>
        <dbReference type="Proteomes" id="UP000594260"/>
    </source>
</evidence>
<dbReference type="Proteomes" id="UP000594260">
    <property type="component" value="Unplaced"/>
</dbReference>
<dbReference type="PROSITE" id="PS00036">
    <property type="entry name" value="BZIP_BASIC"/>
    <property type="match status" value="1"/>
</dbReference>
<protein>
    <recommendedName>
        <fullName evidence="7">BZIP domain-containing protein</fullName>
    </recommendedName>
</protein>
<dbReference type="PANTHER" id="PTHR11462:SF35">
    <property type="entry name" value="TRANSCRIPTION FACTOR JRA"/>
    <property type="match status" value="1"/>
</dbReference>
<sequence>MYGIDMIVQEWQSNTVNEAEVSRTRSKRPTTLNLSSDDLNNNSSRAKRLKNQLAVTILPSPEFERLVLASPEFEHFLKGALGVISPVESTLVTSEACASHEATDEQKQFVKGFEEALEQCKRRHVRDMVPAQMSALNVPSTSATTLATLTATARQESVAIQHTRNAAPSQLSAEPHNLDKLDSSLKSAANSTMNNTDLSLIAENDLTEEAKLQRKRLRNRLAASKCRKKKLERIFLLEQEVHALKIEKSEYLNKINILGDEITQLRQKLAMHNQNNRYTEL</sequence>
<dbReference type="PROSITE" id="PS50217">
    <property type="entry name" value="BZIP"/>
    <property type="match status" value="1"/>
</dbReference>
<dbReference type="PRINTS" id="PR00043">
    <property type="entry name" value="LEUZIPPRJUN"/>
</dbReference>
<evidence type="ECO:0000313" key="8">
    <source>
        <dbReference type="EnsemblMetazoa" id="XP_022645516"/>
    </source>
</evidence>
<dbReference type="InterPro" id="IPR002112">
    <property type="entry name" value="Leuzip_Jun"/>
</dbReference>
<dbReference type="SMART" id="SM00338">
    <property type="entry name" value="BRLZ"/>
    <property type="match status" value="1"/>
</dbReference>
<keyword evidence="9" id="KW-1185">Reference proteome</keyword>
<evidence type="ECO:0000256" key="6">
    <source>
        <dbReference type="SAM" id="MobiDB-lite"/>
    </source>
</evidence>
<keyword evidence="4" id="KW-0804">Transcription</keyword>
<dbReference type="GO" id="GO:0042127">
    <property type="term" value="P:regulation of cell population proliferation"/>
    <property type="evidence" value="ECO:0007669"/>
    <property type="project" value="TreeGrafter"/>
</dbReference>
<dbReference type="GeneID" id="111243751"/>
<reference evidence="8" key="1">
    <citation type="submission" date="2021-01" db="UniProtKB">
        <authorList>
            <consortium name="EnsemblMetazoa"/>
        </authorList>
    </citation>
    <scope>IDENTIFICATION</scope>
</reference>
<organism evidence="8 9">
    <name type="scientific">Varroa destructor</name>
    <name type="common">Honeybee mite</name>
    <dbReference type="NCBI Taxonomy" id="109461"/>
    <lineage>
        <taxon>Eukaryota</taxon>
        <taxon>Metazoa</taxon>
        <taxon>Ecdysozoa</taxon>
        <taxon>Arthropoda</taxon>
        <taxon>Chelicerata</taxon>
        <taxon>Arachnida</taxon>
        <taxon>Acari</taxon>
        <taxon>Parasitiformes</taxon>
        <taxon>Mesostigmata</taxon>
        <taxon>Gamasina</taxon>
        <taxon>Dermanyssoidea</taxon>
        <taxon>Varroidae</taxon>
        <taxon>Varroa</taxon>
    </lineage>
</organism>
<feature type="domain" description="BZIP" evidence="7">
    <location>
        <begin position="209"/>
        <end position="272"/>
    </location>
</feature>
<evidence type="ECO:0000256" key="4">
    <source>
        <dbReference type="ARBA" id="ARBA00023163"/>
    </source>
</evidence>
<dbReference type="OrthoDB" id="2187714at2759"/>
<dbReference type="Gene3D" id="1.20.5.170">
    <property type="match status" value="1"/>
</dbReference>
<dbReference type="FunCoup" id="A0A7M7J1J2">
    <property type="interactions" value="454"/>
</dbReference>
<dbReference type="KEGG" id="vde:111243751"/>
<evidence type="ECO:0000259" key="7">
    <source>
        <dbReference type="PROSITE" id="PS50217"/>
    </source>
</evidence>
<dbReference type="OMA" id="ERTHDSX"/>
<dbReference type="Pfam" id="PF03957">
    <property type="entry name" value="Jun"/>
    <property type="match status" value="1"/>
</dbReference>
<dbReference type="CDD" id="cd14696">
    <property type="entry name" value="bZIP_Jun"/>
    <property type="match status" value="1"/>
</dbReference>
<dbReference type="PANTHER" id="PTHR11462">
    <property type="entry name" value="JUN TRANSCRIPTION FACTOR-RELATED"/>
    <property type="match status" value="1"/>
</dbReference>
<proteinExistence type="inferred from homology"/>
<comment type="similarity">
    <text evidence="1">Belongs to the bZIP family. Jun subfamily.</text>
</comment>
<dbReference type="InterPro" id="IPR005643">
    <property type="entry name" value="JNK"/>
</dbReference>